<evidence type="ECO:0000256" key="1">
    <source>
        <dbReference type="SAM" id="SignalP"/>
    </source>
</evidence>
<dbReference type="PANTHER" id="PTHR43662">
    <property type="match status" value="1"/>
</dbReference>
<evidence type="ECO:0000313" key="3">
    <source>
        <dbReference type="EMBL" id="QIX02176.1"/>
    </source>
</evidence>
<gene>
    <name evidence="3" type="ORF">AMS68_007693</name>
</gene>
<dbReference type="OrthoDB" id="74764at2759"/>
<dbReference type="EMBL" id="CP051143">
    <property type="protein sequence ID" value="QIX02176.1"/>
    <property type="molecule type" value="Genomic_DNA"/>
</dbReference>
<accession>A0A6H0Y5D2</accession>
<dbReference type="Proteomes" id="UP000503462">
    <property type="component" value="Chromosome 5"/>
</dbReference>
<proteinExistence type="predicted"/>
<reference evidence="3 4" key="1">
    <citation type="journal article" date="2016" name="Sci. Rep.">
        <title>Peltaster fructicola genome reveals evolution from an invasive phytopathogen to an ectophytic parasite.</title>
        <authorList>
            <person name="Xu C."/>
            <person name="Chen H."/>
            <person name="Gleason M.L."/>
            <person name="Xu J.R."/>
            <person name="Liu H."/>
            <person name="Zhang R."/>
            <person name="Sun G."/>
        </authorList>
    </citation>
    <scope>NUCLEOTIDE SEQUENCE [LARGE SCALE GENOMIC DNA]</scope>
    <source>
        <strain evidence="3 4">LNHT1506</strain>
    </source>
</reference>
<feature type="signal peptide" evidence="1">
    <location>
        <begin position="1"/>
        <end position="18"/>
    </location>
</feature>
<dbReference type="AlphaFoldDB" id="A0A6H0Y5D2"/>
<organism evidence="3 4">
    <name type="scientific">Peltaster fructicola</name>
    <dbReference type="NCBI Taxonomy" id="286661"/>
    <lineage>
        <taxon>Eukaryota</taxon>
        <taxon>Fungi</taxon>
        <taxon>Dikarya</taxon>
        <taxon>Ascomycota</taxon>
        <taxon>Pezizomycotina</taxon>
        <taxon>Dothideomycetes</taxon>
        <taxon>Dothideomycetes incertae sedis</taxon>
        <taxon>Peltaster</taxon>
    </lineage>
</organism>
<feature type="chain" id="PRO_5026101392" description="DUF1996 domain-containing protein" evidence="1">
    <location>
        <begin position="19"/>
        <end position="502"/>
    </location>
</feature>
<protein>
    <recommendedName>
        <fullName evidence="2">DUF1996 domain-containing protein</fullName>
    </recommendedName>
</protein>
<keyword evidence="1" id="KW-0732">Signal</keyword>
<dbReference type="InterPro" id="IPR018535">
    <property type="entry name" value="DUF1996"/>
</dbReference>
<feature type="domain" description="DUF1996" evidence="2">
    <location>
        <begin position="34"/>
        <end position="279"/>
    </location>
</feature>
<keyword evidence="4" id="KW-1185">Reference proteome</keyword>
<evidence type="ECO:0000313" key="4">
    <source>
        <dbReference type="Proteomes" id="UP000503462"/>
    </source>
</evidence>
<name>A0A6H0Y5D2_9PEZI</name>
<dbReference type="PANTHER" id="PTHR43662:SF7">
    <property type="entry name" value="DUF1996 DOMAIN-CONTAINING PROTEIN"/>
    <property type="match status" value="1"/>
</dbReference>
<evidence type="ECO:0000259" key="2">
    <source>
        <dbReference type="Pfam" id="PF09362"/>
    </source>
</evidence>
<sequence length="502" mass="53814">MKMPSLFTQLCFVQSVFAFWRMPCRSQTGYGRLDPIMDPGEIADHVHAIHGGGNFGLTTTSADLTAPGSCTSCGVTQDHSAYWTPPLYFMYDNGTTVMVPQVGGMLAYYLQYLPNITAFPEGFQMVAGNRNLRHFDGPFPDTDLSSWPQDANDQYFLSQRALGFNCLNYNKTPEGSLYRHVMPTKEQLDNDCTDGLRLELAFPSCGTGAADSSNHKSHVAYPNLVKEGNCPPDYPVHYPFLFYETIWATNVFAGEAGQFVLSYGDPTGAGYHGDFLMGWESQEFLQNAVNTCTNLSGEVSDCPLFNLQSDADAAKCKFTMPDALKDDIPLGPRDGLPVSVPVQYGPANATAYPCAGRAGASAISIQYSAAPTTLSQGPIVTYSALDPAKTSTALGGIVVNMYHDDGNSGPAVPAISATSTAVAAAVKVQAVITSSAPPVVTQAPVPSSQSARQPNSIYTSDGQVVELFVDYTDVTVTATVTAAEAGSKHRRHLAKHVHHARP</sequence>
<dbReference type="Pfam" id="PF09362">
    <property type="entry name" value="DUF1996"/>
    <property type="match status" value="1"/>
</dbReference>